<evidence type="ECO:0000256" key="7">
    <source>
        <dbReference type="SAM" id="SignalP"/>
    </source>
</evidence>
<evidence type="ECO:0000256" key="5">
    <source>
        <dbReference type="SAM" id="Coils"/>
    </source>
</evidence>
<evidence type="ECO:0000313" key="8">
    <source>
        <dbReference type="EMBL" id="KFI50191.1"/>
    </source>
</evidence>
<evidence type="ECO:0000256" key="2">
    <source>
        <dbReference type="ARBA" id="ARBA00022448"/>
    </source>
</evidence>
<reference evidence="8 9" key="1">
    <citation type="submission" date="2014-03" db="EMBL/GenBank/DDBJ databases">
        <title>Genomics of Bifidobacteria.</title>
        <authorList>
            <person name="Ventura M."/>
            <person name="Milani C."/>
            <person name="Lugli G.A."/>
        </authorList>
    </citation>
    <scope>NUCLEOTIDE SEQUENCE [LARGE SCALE GENOMIC DNA]</scope>
    <source>
        <strain evidence="8 9">DSM 23969</strain>
    </source>
</reference>
<dbReference type="SUPFAM" id="SSF53807">
    <property type="entry name" value="Helical backbone' metal receptor"/>
    <property type="match status" value="1"/>
</dbReference>
<dbReference type="InterPro" id="IPR050492">
    <property type="entry name" value="Bact_metal-bind_prot9"/>
</dbReference>
<dbReference type="STRING" id="1437608.GCA_000771645_00994"/>
<comment type="subcellular location">
    <subcellularLocation>
        <location evidence="1">Cell envelope</location>
    </subcellularLocation>
</comment>
<proteinExistence type="predicted"/>
<gene>
    <name evidence="8" type="ORF">BBIA_1674</name>
</gene>
<name>A0A086ZUJ1_9BIFI</name>
<feature type="signal peptide" evidence="7">
    <location>
        <begin position="1"/>
        <end position="42"/>
    </location>
</feature>
<organism evidence="8 9">
    <name type="scientific">Bifidobacterium biavatii DSM 23969</name>
    <dbReference type="NCBI Taxonomy" id="1437608"/>
    <lineage>
        <taxon>Bacteria</taxon>
        <taxon>Bacillati</taxon>
        <taxon>Actinomycetota</taxon>
        <taxon>Actinomycetes</taxon>
        <taxon>Bifidobacteriales</taxon>
        <taxon>Bifidobacteriaceae</taxon>
        <taxon>Bifidobacterium</taxon>
    </lineage>
</organism>
<sequence>MFGRVRGSRAMNIRRSRIGRAVAGALAALMLVAAAGCGTSNAATTPTQTPQQEEPTGPIEVVASINQWGSLAEQIGGDDVSVTSILSSTGVDAHDFEPKTSDVAKLSKATIVVANGAGYDSWATKSVGKNTVIVSAAQTVGAMEGDNPHLWFSKDARNGMAQELVNAFSKALPSKKKDFTKRYKEWQEQEKTVEEKMKEFSSANADATYAATEAVAYYLMSDMGFEDKTPKGYASSAAAEGEAAPADLQEFQKLLESHGVDLLVNNTQEASDATNMITGTAGRADVPIVDVSEQMPSDAASLTDWIDSLVDAIAAHFTTDCSDSSTGSSDGKDSNSDDVASCPATTDDTDKDGDSTDSSSDDASNDSSNGTTDSSSDDDSTPSNAGQTDPGK</sequence>
<feature type="compositionally biased region" description="Polar residues" evidence="6">
    <location>
        <begin position="382"/>
        <end position="392"/>
    </location>
</feature>
<feature type="compositionally biased region" description="Low complexity" evidence="6">
    <location>
        <begin position="365"/>
        <end position="374"/>
    </location>
</feature>
<dbReference type="GO" id="GO:0030313">
    <property type="term" value="C:cell envelope"/>
    <property type="evidence" value="ECO:0007669"/>
    <property type="project" value="UniProtKB-SubCell"/>
</dbReference>
<evidence type="ECO:0000256" key="1">
    <source>
        <dbReference type="ARBA" id="ARBA00004196"/>
    </source>
</evidence>
<dbReference type="PANTHER" id="PTHR42953:SF1">
    <property type="entry name" value="METAL-BINDING PROTEIN HI_0362-RELATED"/>
    <property type="match status" value="1"/>
</dbReference>
<dbReference type="GO" id="GO:0046872">
    <property type="term" value="F:metal ion binding"/>
    <property type="evidence" value="ECO:0007669"/>
    <property type="project" value="UniProtKB-KW"/>
</dbReference>
<dbReference type="GO" id="GO:0030001">
    <property type="term" value="P:metal ion transport"/>
    <property type="evidence" value="ECO:0007669"/>
    <property type="project" value="InterPro"/>
</dbReference>
<evidence type="ECO:0000256" key="6">
    <source>
        <dbReference type="SAM" id="MobiDB-lite"/>
    </source>
</evidence>
<keyword evidence="9" id="KW-1185">Reference proteome</keyword>
<accession>A0A086ZUJ1</accession>
<feature type="region of interest" description="Disordered" evidence="6">
    <location>
        <begin position="319"/>
        <end position="392"/>
    </location>
</feature>
<dbReference type="Pfam" id="PF01297">
    <property type="entry name" value="ZnuA"/>
    <property type="match status" value="1"/>
</dbReference>
<feature type="chain" id="PRO_5001818119" evidence="7">
    <location>
        <begin position="43"/>
        <end position="392"/>
    </location>
</feature>
<evidence type="ECO:0000313" key="9">
    <source>
        <dbReference type="Proteomes" id="UP000029108"/>
    </source>
</evidence>
<feature type="coiled-coil region" evidence="5">
    <location>
        <begin position="176"/>
        <end position="203"/>
    </location>
</feature>
<dbReference type="PANTHER" id="PTHR42953">
    <property type="entry name" value="HIGH-AFFINITY ZINC UPTAKE SYSTEM PROTEIN ZNUA-RELATED"/>
    <property type="match status" value="1"/>
</dbReference>
<dbReference type="Proteomes" id="UP000029108">
    <property type="component" value="Unassembled WGS sequence"/>
</dbReference>
<keyword evidence="3" id="KW-0479">Metal-binding</keyword>
<feature type="compositionally biased region" description="Low complexity" evidence="6">
    <location>
        <begin position="319"/>
        <end position="329"/>
    </location>
</feature>
<comment type="caution">
    <text evidence="8">The sequence shown here is derived from an EMBL/GenBank/DDBJ whole genome shotgun (WGS) entry which is preliminary data.</text>
</comment>
<dbReference type="eggNOG" id="COG0803">
    <property type="taxonomic scope" value="Bacteria"/>
</dbReference>
<protein>
    <submittedName>
        <fullName evidence="8">Metals ABC transporter substrate-binding protein</fullName>
    </submittedName>
</protein>
<keyword evidence="4 7" id="KW-0732">Signal</keyword>
<evidence type="ECO:0000256" key="3">
    <source>
        <dbReference type="ARBA" id="ARBA00022723"/>
    </source>
</evidence>
<dbReference type="EMBL" id="JGYN01000017">
    <property type="protein sequence ID" value="KFI50191.1"/>
    <property type="molecule type" value="Genomic_DNA"/>
</dbReference>
<keyword evidence="2" id="KW-0813">Transport</keyword>
<dbReference type="InterPro" id="IPR006127">
    <property type="entry name" value="ZnuA-like"/>
</dbReference>
<dbReference type="Gene3D" id="3.40.50.1980">
    <property type="entry name" value="Nitrogenase molybdenum iron protein domain"/>
    <property type="match status" value="2"/>
</dbReference>
<keyword evidence="5" id="KW-0175">Coiled coil</keyword>
<dbReference type="AlphaFoldDB" id="A0A086ZUJ1"/>
<evidence type="ECO:0000256" key="4">
    <source>
        <dbReference type="ARBA" id="ARBA00022729"/>
    </source>
</evidence>